<evidence type="ECO:0000256" key="2">
    <source>
        <dbReference type="ARBA" id="ARBA00022475"/>
    </source>
</evidence>
<dbReference type="InterPro" id="IPR001206">
    <property type="entry name" value="Diacylglycerol_kinase_cat_dom"/>
</dbReference>
<dbReference type="InterPro" id="IPR000326">
    <property type="entry name" value="PAP2/HPO"/>
</dbReference>
<comment type="subcellular location">
    <subcellularLocation>
        <location evidence="1">Cell membrane</location>
        <topology evidence="1">Multi-pass membrane protein</topology>
    </subcellularLocation>
</comment>
<dbReference type="Gene3D" id="2.60.200.40">
    <property type="match status" value="1"/>
</dbReference>
<dbReference type="PANTHER" id="PTHR14969">
    <property type="entry name" value="SPHINGOSINE-1-PHOSPHATE PHOSPHOHYDROLASE"/>
    <property type="match status" value="1"/>
</dbReference>
<dbReference type="InterPro" id="IPR017438">
    <property type="entry name" value="ATP-NAD_kinase_N"/>
</dbReference>
<keyword evidence="3" id="KW-0812">Transmembrane</keyword>
<keyword evidence="5" id="KW-1133">Transmembrane helix</keyword>
<keyword evidence="10" id="KW-1185">Reference proteome</keyword>
<comment type="caution">
    <text evidence="9">The sequence shown here is derived from an EMBL/GenBank/DDBJ whole genome shotgun (WGS) entry which is preliminary data.</text>
</comment>
<dbReference type="PANTHER" id="PTHR14969:SF62">
    <property type="entry name" value="DECAPRENYLPHOSPHORYL-5-PHOSPHORIBOSE PHOSPHATASE RV3807C-RELATED"/>
    <property type="match status" value="1"/>
</dbReference>
<dbReference type="SUPFAM" id="SSF48317">
    <property type="entry name" value="Acid phosphatase/Vanadium-dependent haloperoxidase"/>
    <property type="match status" value="1"/>
</dbReference>
<evidence type="ECO:0000256" key="7">
    <source>
        <dbReference type="SAM" id="MobiDB-lite"/>
    </source>
</evidence>
<keyword evidence="2" id="KW-1003">Cell membrane</keyword>
<accession>A0ABT2M923</accession>
<evidence type="ECO:0000313" key="9">
    <source>
        <dbReference type="EMBL" id="MCT7658763.1"/>
    </source>
</evidence>
<dbReference type="CDD" id="cd01610">
    <property type="entry name" value="PAP2_like"/>
    <property type="match status" value="1"/>
</dbReference>
<dbReference type="SUPFAM" id="SSF111331">
    <property type="entry name" value="NAD kinase/diacylglycerol kinase-like"/>
    <property type="match status" value="1"/>
</dbReference>
<evidence type="ECO:0000256" key="4">
    <source>
        <dbReference type="ARBA" id="ARBA00022801"/>
    </source>
</evidence>
<dbReference type="Pfam" id="PF01569">
    <property type="entry name" value="PAP2"/>
    <property type="match status" value="1"/>
</dbReference>
<dbReference type="Pfam" id="PF00781">
    <property type="entry name" value="DAGK_cat"/>
    <property type="match status" value="1"/>
</dbReference>
<evidence type="ECO:0000256" key="6">
    <source>
        <dbReference type="ARBA" id="ARBA00023136"/>
    </source>
</evidence>
<dbReference type="InterPro" id="IPR036938">
    <property type="entry name" value="PAP2/HPO_sf"/>
</dbReference>
<keyword evidence="4" id="KW-0378">Hydrolase</keyword>
<protein>
    <submittedName>
        <fullName evidence="9">Diacylglycerol kinase family protein</fullName>
    </submittedName>
</protein>
<evidence type="ECO:0000256" key="3">
    <source>
        <dbReference type="ARBA" id="ARBA00022692"/>
    </source>
</evidence>
<gene>
    <name evidence="9" type="ORF">N4S67_10050</name>
</gene>
<sequence length="498" mass="53072">MDLLPEGRRRHGIQRITQGLGALDREIFEAIAESPTPLLDSMMPPLTRAADHSKLWLAIAAGLAATGKSSARRSAARGVITLGATSLFTNQGAKRIRQRPRPTFDSVPLRRRTRHRPTSNSLPSGHSASAAAFAVGVGLESPALGLPLALLAGLVGLSRVATGAHYPGDVLAGFGIGATIAVLGSRLVPPVVRTKIPAADPLRVDTPPRPDGEGVVLVINPASGRGTGARVIEDVRQALPKSEIVELGDQDDVKEAIRSAAARAEVLAVGGGDGTVSCAAEVAVDAGVPLAVFPTGTFNHFAKDIGCDTVAKTVEAIRTGSVACVDLVCLNEDQIVINTASIGAYPNFVRTRERLERRIGKPLAGVYAMLHTLWGDEPVRITYDNKTLQTSLFFLGNSTYLPSGFAPSIRTRMDDGLIDVRILDTGRPFSKIRILTALVFGRLERSPLYHELRVPEFAFTAVDGPTVLARDGEVGSEYDEAKFTVRYRALPVFRPLPK</sequence>
<dbReference type="Proteomes" id="UP001206639">
    <property type="component" value="Unassembled WGS sequence"/>
</dbReference>
<dbReference type="GO" id="GO:0016301">
    <property type="term" value="F:kinase activity"/>
    <property type="evidence" value="ECO:0007669"/>
    <property type="project" value="UniProtKB-KW"/>
</dbReference>
<dbReference type="EMBL" id="JAODWD010000002">
    <property type="protein sequence ID" value="MCT7658763.1"/>
    <property type="molecule type" value="Genomic_DNA"/>
</dbReference>
<dbReference type="RefSeq" id="WP_260992798.1">
    <property type="nucleotide sequence ID" value="NZ_JAODWD010000002.1"/>
</dbReference>
<evidence type="ECO:0000313" key="10">
    <source>
        <dbReference type="Proteomes" id="UP001206639"/>
    </source>
</evidence>
<dbReference type="Gene3D" id="1.20.144.10">
    <property type="entry name" value="Phosphatidic acid phosphatase type 2/haloperoxidase"/>
    <property type="match status" value="1"/>
</dbReference>
<dbReference type="InterPro" id="IPR016064">
    <property type="entry name" value="NAD/diacylglycerol_kinase_sf"/>
</dbReference>
<keyword evidence="9" id="KW-0418">Kinase</keyword>
<evidence type="ECO:0000259" key="8">
    <source>
        <dbReference type="PROSITE" id="PS50146"/>
    </source>
</evidence>
<dbReference type="SMART" id="SM00014">
    <property type="entry name" value="acidPPc"/>
    <property type="match status" value="1"/>
</dbReference>
<dbReference type="PROSITE" id="PS50146">
    <property type="entry name" value="DAGK"/>
    <property type="match status" value="1"/>
</dbReference>
<reference evidence="10" key="1">
    <citation type="submission" date="2023-07" db="EMBL/GenBank/DDBJ databases">
        <authorList>
            <person name="Deng Y."/>
            <person name="Zhang Y.-Q."/>
        </authorList>
    </citation>
    <scope>NUCLEOTIDE SEQUENCE [LARGE SCALE GENOMIC DNA]</scope>
    <source>
        <strain evidence="10">CPCC 205710</strain>
    </source>
</reference>
<evidence type="ECO:0000256" key="5">
    <source>
        <dbReference type="ARBA" id="ARBA00022989"/>
    </source>
</evidence>
<dbReference type="SMART" id="SM00046">
    <property type="entry name" value="DAGKc"/>
    <property type="match status" value="1"/>
</dbReference>
<feature type="region of interest" description="Disordered" evidence="7">
    <location>
        <begin position="91"/>
        <end position="126"/>
    </location>
</feature>
<evidence type="ECO:0000256" key="1">
    <source>
        <dbReference type="ARBA" id="ARBA00004651"/>
    </source>
</evidence>
<keyword evidence="6" id="KW-0472">Membrane</keyword>
<organism evidence="9 10">
    <name type="scientific">Mycobacterium deserti</name>
    <dbReference type="NCBI Taxonomy" id="2978347"/>
    <lineage>
        <taxon>Bacteria</taxon>
        <taxon>Bacillati</taxon>
        <taxon>Actinomycetota</taxon>
        <taxon>Actinomycetes</taxon>
        <taxon>Mycobacteriales</taxon>
        <taxon>Mycobacteriaceae</taxon>
        <taxon>Mycobacterium</taxon>
    </lineage>
</organism>
<dbReference type="Gene3D" id="3.40.50.10330">
    <property type="entry name" value="Probable inorganic polyphosphate/atp-NAD kinase, domain 1"/>
    <property type="match status" value="1"/>
</dbReference>
<keyword evidence="9" id="KW-0808">Transferase</keyword>
<name>A0ABT2M923_9MYCO</name>
<proteinExistence type="predicted"/>
<feature type="domain" description="DAGKc" evidence="8">
    <location>
        <begin position="210"/>
        <end position="334"/>
    </location>
</feature>